<evidence type="ECO:0000259" key="6">
    <source>
        <dbReference type="PROSITE" id="PS50089"/>
    </source>
</evidence>
<dbReference type="InterPro" id="IPR013083">
    <property type="entry name" value="Znf_RING/FYVE/PHD"/>
</dbReference>
<dbReference type="Pfam" id="PF00097">
    <property type="entry name" value="zf-C3HC4"/>
    <property type="match status" value="1"/>
</dbReference>
<gene>
    <name evidence="7" type="ORF">BDW02DRAFT_509878</name>
</gene>
<evidence type="ECO:0000256" key="1">
    <source>
        <dbReference type="ARBA" id="ARBA00022723"/>
    </source>
</evidence>
<keyword evidence="8" id="KW-1185">Reference proteome</keyword>
<dbReference type="Gene3D" id="3.30.40.10">
    <property type="entry name" value="Zinc/RING finger domain, C3HC4 (zinc finger)"/>
    <property type="match status" value="1"/>
</dbReference>
<feature type="region of interest" description="Disordered" evidence="5">
    <location>
        <begin position="139"/>
        <end position="158"/>
    </location>
</feature>
<evidence type="ECO:0000313" key="7">
    <source>
        <dbReference type="EMBL" id="KAF1829460.1"/>
    </source>
</evidence>
<feature type="compositionally biased region" description="Pro residues" evidence="5">
    <location>
        <begin position="100"/>
        <end position="109"/>
    </location>
</feature>
<sequence>MAEPDYGPASWAHFTTDAGTQSSELAAPLLSTHAPFQQQLPPLYGSLYRPQHLPLGHPPMPQLQDPSTGPNSNQSQGRSPYPPVGSRHQHYHPHLYPYQFPGPPRPPPAFWNEPDQVHLDISFRDTGDGMQGHHPFLPPRTPIHSHQGAGLTNPAQSPYARRRYDHRMTGSPGMHTIHSEGVRGSENTQEPPPGIRPQDFRRLRPEHVQPNQQARNNVPGQHQWVLPEAQGRRSDRSISPRTSTNRRNFDRYSIDLSHSSTSSDAEEAAARAPPLNRVRFRPREVRPRFSSHRQHFDPNIATPRQIQELKDSLPRRLPSELAEAASKACEICQKDYSTARVAPGEEQENAVVLACGHSFGEFCIFQWFDTCKTHKNKVTCPMCRKQLIEASRYHQTVMHAFPRGGGQAFVDLLAAERLLANEFRGDFPQV</sequence>
<feature type="region of interest" description="Disordered" evidence="5">
    <location>
        <begin position="165"/>
        <end position="279"/>
    </location>
</feature>
<dbReference type="OrthoDB" id="8062037at2759"/>
<dbReference type="InterPro" id="IPR001841">
    <property type="entry name" value="Znf_RING"/>
</dbReference>
<dbReference type="Proteomes" id="UP000800040">
    <property type="component" value="Unassembled WGS sequence"/>
</dbReference>
<evidence type="ECO:0000313" key="8">
    <source>
        <dbReference type="Proteomes" id="UP000800040"/>
    </source>
</evidence>
<keyword evidence="1" id="KW-0479">Metal-binding</keyword>
<dbReference type="GO" id="GO:0008270">
    <property type="term" value="F:zinc ion binding"/>
    <property type="evidence" value="ECO:0007669"/>
    <property type="project" value="UniProtKB-KW"/>
</dbReference>
<dbReference type="SUPFAM" id="SSF57850">
    <property type="entry name" value="RING/U-box"/>
    <property type="match status" value="1"/>
</dbReference>
<keyword evidence="3" id="KW-0862">Zinc</keyword>
<evidence type="ECO:0000256" key="3">
    <source>
        <dbReference type="ARBA" id="ARBA00022833"/>
    </source>
</evidence>
<name>A0A6A5K032_9PLEO</name>
<reference evidence="7" key="1">
    <citation type="submission" date="2020-01" db="EMBL/GenBank/DDBJ databases">
        <authorList>
            <consortium name="DOE Joint Genome Institute"/>
            <person name="Haridas S."/>
            <person name="Albert R."/>
            <person name="Binder M."/>
            <person name="Bloem J."/>
            <person name="Labutti K."/>
            <person name="Salamov A."/>
            <person name="Andreopoulos B."/>
            <person name="Baker S.E."/>
            <person name="Barry K."/>
            <person name="Bills G."/>
            <person name="Bluhm B.H."/>
            <person name="Cannon C."/>
            <person name="Castanera R."/>
            <person name="Culley D.E."/>
            <person name="Daum C."/>
            <person name="Ezra D."/>
            <person name="Gonzalez J.B."/>
            <person name="Henrissat B."/>
            <person name="Kuo A."/>
            <person name="Liang C."/>
            <person name="Lipzen A."/>
            <person name="Lutzoni F."/>
            <person name="Magnuson J."/>
            <person name="Mondo S."/>
            <person name="Nolan M."/>
            <person name="Ohm R."/>
            <person name="Pangilinan J."/>
            <person name="Park H.-J."/>
            <person name="Ramirez L."/>
            <person name="Alfaro M."/>
            <person name="Sun H."/>
            <person name="Tritt A."/>
            <person name="Yoshinaga Y."/>
            <person name="Zwiers L.-H."/>
            <person name="Turgeon B.G."/>
            <person name="Goodwin S.B."/>
            <person name="Spatafora J.W."/>
            <person name="Crous P.W."/>
            <person name="Grigoriev I.V."/>
        </authorList>
    </citation>
    <scope>NUCLEOTIDE SEQUENCE</scope>
    <source>
        <strain evidence="7">P77</strain>
    </source>
</reference>
<feature type="compositionally biased region" description="Polar residues" evidence="5">
    <location>
        <begin position="64"/>
        <end position="78"/>
    </location>
</feature>
<accession>A0A6A5K032</accession>
<dbReference type="InterPro" id="IPR018957">
    <property type="entry name" value="Znf_C3HC4_RING-type"/>
</dbReference>
<dbReference type="PROSITE" id="PS50089">
    <property type="entry name" value="ZF_RING_2"/>
    <property type="match status" value="1"/>
</dbReference>
<feature type="compositionally biased region" description="Polar residues" evidence="5">
    <location>
        <begin position="209"/>
        <end position="220"/>
    </location>
</feature>
<dbReference type="EMBL" id="ML975442">
    <property type="protein sequence ID" value="KAF1829460.1"/>
    <property type="molecule type" value="Genomic_DNA"/>
</dbReference>
<evidence type="ECO:0000256" key="2">
    <source>
        <dbReference type="ARBA" id="ARBA00022771"/>
    </source>
</evidence>
<dbReference type="AlphaFoldDB" id="A0A6A5K032"/>
<organism evidence="7 8">
    <name type="scientific">Decorospora gaudefroyi</name>
    <dbReference type="NCBI Taxonomy" id="184978"/>
    <lineage>
        <taxon>Eukaryota</taxon>
        <taxon>Fungi</taxon>
        <taxon>Dikarya</taxon>
        <taxon>Ascomycota</taxon>
        <taxon>Pezizomycotina</taxon>
        <taxon>Dothideomycetes</taxon>
        <taxon>Pleosporomycetidae</taxon>
        <taxon>Pleosporales</taxon>
        <taxon>Pleosporineae</taxon>
        <taxon>Pleosporaceae</taxon>
        <taxon>Decorospora</taxon>
    </lineage>
</organism>
<keyword evidence="2 4" id="KW-0863">Zinc-finger</keyword>
<evidence type="ECO:0000256" key="5">
    <source>
        <dbReference type="SAM" id="MobiDB-lite"/>
    </source>
</evidence>
<evidence type="ECO:0000256" key="4">
    <source>
        <dbReference type="PROSITE-ProRule" id="PRU00175"/>
    </source>
</evidence>
<feature type="region of interest" description="Disordered" evidence="5">
    <location>
        <begin position="41"/>
        <end position="113"/>
    </location>
</feature>
<feature type="compositionally biased region" description="Basic and acidic residues" evidence="5">
    <location>
        <begin position="198"/>
        <end position="207"/>
    </location>
</feature>
<dbReference type="SMART" id="SM00184">
    <property type="entry name" value="RING"/>
    <property type="match status" value="1"/>
</dbReference>
<feature type="domain" description="RING-type" evidence="6">
    <location>
        <begin position="329"/>
        <end position="384"/>
    </location>
</feature>
<proteinExistence type="predicted"/>
<protein>
    <recommendedName>
        <fullName evidence="6">RING-type domain-containing protein</fullName>
    </recommendedName>
</protein>